<dbReference type="InterPro" id="IPR001155">
    <property type="entry name" value="OxRdtase_FMN_N"/>
</dbReference>
<dbReference type="EMBL" id="CAJSTJ010000157">
    <property type="protein sequence ID" value="CAG7563446.1"/>
    <property type="molecule type" value="Genomic_DNA"/>
</dbReference>
<accession>A0A8J2IW77</accession>
<comment type="caution">
    <text evidence="3">The sequence shown here is derived from an EMBL/GenBank/DDBJ whole genome shotgun (WGS) entry which is preliminary data.</text>
</comment>
<evidence type="ECO:0000313" key="4">
    <source>
        <dbReference type="Proteomes" id="UP000693738"/>
    </source>
</evidence>
<dbReference type="InterPro" id="IPR045247">
    <property type="entry name" value="Oye-like"/>
</dbReference>
<organism evidence="3 4">
    <name type="scientific">Fusarium equiseti</name>
    <name type="common">Fusarium scirpi</name>
    <dbReference type="NCBI Taxonomy" id="61235"/>
    <lineage>
        <taxon>Eukaryota</taxon>
        <taxon>Fungi</taxon>
        <taxon>Dikarya</taxon>
        <taxon>Ascomycota</taxon>
        <taxon>Pezizomycotina</taxon>
        <taxon>Sordariomycetes</taxon>
        <taxon>Hypocreomycetidae</taxon>
        <taxon>Hypocreales</taxon>
        <taxon>Nectriaceae</taxon>
        <taxon>Fusarium</taxon>
        <taxon>Fusarium incarnatum-equiseti species complex</taxon>
    </lineage>
</organism>
<reference evidence="3" key="1">
    <citation type="submission" date="2021-05" db="EMBL/GenBank/DDBJ databases">
        <authorList>
            <person name="Khan N."/>
        </authorList>
    </citation>
    <scope>NUCLEOTIDE SEQUENCE</scope>
</reference>
<feature type="domain" description="NADH:flavin oxidoreductase/NADH oxidase N-terminal" evidence="2">
    <location>
        <begin position="8"/>
        <end position="58"/>
    </location>
</feature>
<evidence type="ECO:0000313" key="3">
    <source>
        <dbReference type="EMBL" id="CAG7563446.1"/>
    </source>
</evidence>
<keyword evidence="1" id="KW-0285">Flavoprotein</keyword>
<evidence type="ECO:0000256" key="1">
    <source>
        <dbReference type="ARBA" id="ARBA00022630"/>
    </source>
</evidence>
<proteinExistence type="predicted"/>
<protein>
    <recommendedName>
        <fullName evidence="2">NADH:flavin oxidoreductase/NADH oxidase N-terminal domain-containing protein</fullName>
    </recommendedName>
</protein>
<dbReference type="PANTHER" id="PTHR22893">
    <property type="entry name" value="NADH OXIDOREDUCTASE-RELATED"/>
    <property type="match status" value="1"/>
</dbReference>
<dbReference type="Proteomes" id="UP000693738">
    <property type="component" value="Unassembled WGS sequence"/>
</dbReference>
<dbReference type="GO" id="GO:0016491">
    <property type="term" value="F:oxidoreductase activity"/>
    <property type="evidence" value="ECO:0007669"/>
    <property type="project" value="InterPro"/>
</dbReference>
<dbReference type="GO" id="GO:0010181">
    <property type="term" value="F:FMN binding"/>
    <property type="evidence" value="ECO:0007669"/>
    <property type="project" value="InterPro"/>
</dbReference>
<name>A0A8J2IW77_FUSEQ</name>
<feature type="domain" description="NADH:flavin oxidoreductase/NADH oxidase N-terminal" evidence="2">
    <location>
        <begin position="88"/>
        <end position="135"/>
    </location>
</feature>
<dbReference type="AlphaFoldDB" id="A0A8J2IW77"/>
<sequence>MPSQRSTKLFNPIQVGAFNLQHRVVLAPLTRGRADVASIQAPYATDYYAQRATPGGLLSRKEPLSISRELEGCIRQVENTFKSCCIEKFTTLTEADIDRLVDHYRQAALRAMEAVFDGVELHGAHGYLIDQFASEHPIQHYRGMREADPLSLFVPWVQVIVNAQPSTAYIHAMEPRADDAVDTPDHLQKGVESLNPIREVITRAGDNFIAAGGFTPQ</sequence>
<dbReference type="PANTHER" id="PTHR22893:SF91">
    <property type="entry name" value="NADPH DEHYDROGENASE 2-RELATED"/>
    <property type="match status" value="1"/>
</dbReference>
<gene>
    <name evidence="3" type="ORF">FEQUK3_LOCUS9179</name>
</gene>
<evidence type="ECO:0000259" key="2">
    <source>
        <dbReference type="Pfam" id="PF00724"/>
    </source>
</evidence>
<dbReference type="Pfam" id="PF00724">
    <property type="entry name" value="Oxidored_FMN"/>
    <property type="match status" value="2"/>
</dbReference>